<dbReference type="InterPro" id="IPR002931">
    <property type="entry name" value="Transglutaminase-like"/>
</dbReference>
<feature type="domain" description="Transglutaminase-like" evidence="1">
    <location>
        <begin position="251"/>
        <end position="346"/>
    </location>
</feature>
<accession>A0A0C2MGP9</accession>
<dbReference type="AlphaFoldDB" id="A0A0C2MGP9"/>
<dbReference type="Gene3D" id="3.90.260.10">
    <property type="entry name" value="Transglutaminase-like"/>
    <property type="match status" value="1"/>
</dbReference>
<evidence type="ECO:0000259" key="1">
    <source>
        <dbReference type="Pfam" id="PF01841"/>
    </source>
</evidence>
<dbReference type="EMBL" id="JWZT01004661">
    <property type="protein sequence ID" value="KII63519.1"/>
    <property type="molecule type" value="Genomic_DNA"/>
</dbReference>
<comment type="caution">
    <text evidence="2">The sequence shown here is derived from an EMBL/GenBank/DDBJ whole genome shotgun (WGS) entry which is preliminary data.</text>
</comment>
<name>A0A0C2MGP9_THEKT</name>
<protein>
    <recommendedName>
        <fullName evidence="1">Transglutaminase-like domain-containing protein</fullName>
    </recommendedName>
</protein>
<dbReference type="PANTHER" id="PTHR11590:SF81">
    <property type="entry name" value="PROTEIN-GLUTAMINE GAMMA-GLUTAMYLTRANSFERASE K-LIKE ISOFORM X4"/>
    <property type="match status" value="1"/>
</dbReference>
<sequence>MSKISFSEDIGIGYYSAFPNSPHLIIYPNFTRLLATLVINKANNVLRPEFPQTTLFNLTGTRFIMYCKGTDETYLQTIQTVIVGGKITALNPPTETVCKRTEKIQKYGSLMDQIYLKLISLSRNRGFTKLWTYRSGFTAEELVGHSVPGDSPVWTKLWLACSCANDRAVKLSPFSNESLLVATKILDNLPFKKRSDPIHVMRLFSQWVNSNGRNGIIVGKWDKSKTQLSPFGSVNKCLRDYLINQPGPVCHGQCYSLNVTMCCLLRSIGIGCRIVTGRNILENPSLQFPIGPPRFLDINLFDIDNFYDTLYFIINKRKYHIWSNAFCRRDVLQDDTRIQDGWQFLDTSPINEKQGFIPFGPFPLKCLMNENISGIPHDGQKVKNLVKRYVWVYDPILGETPHKPIFLKIDDQMSTQCLDLYQIENVRQQHECRIPEYYEKIDKSIKFTIQAARNIRLGSTVDIVILCQTYSSTVEKMFFVEICANRRTPAFIRNIIYNKKTSNQSVIVNRIKFSINPHNKIWYSINPIEVLCNLYDPSIGFVKLVTHIMELKKFKMKIYTNIPITELNKDRKLKMEYENLLPIAILDISISMQAECEIFTRPLFLNVKPFEACDLIINAYMNVGFVN</sequence>
<evidence type="ECO:0000313" key="3">
    <source>
        <dbReference type="Proteomes" id="UP000031668"/>
    </source>
</evidence>
<proteinExistence type="predicted"/>
<dbReference type="Proteomes" id="UP000031668">
    <property type="component" value="Unassembled WGS sequence"/>
</dbReference>
<dbReference type="InterPro" id="IPR038765">
    <property type="entry name" value="Papain-like_cys_pep_sf"/>
</dbReference>
<dbReference type="Pfam" id="PF01841">
    <property type="entry name" value="Transglut_core"/>
    <property type="match status" value="1"/>
</dbReference>
<dbReference type="InterPro" id="IPR050779">
    <property type="entry name" value="Transglutaminase"/>
</dbReference>
<gene>
    <name evidence="2" type="ORF">RF11_08049</name>
</gene>
<dbReference type="InterPro" id="IPR036985">
    <property type="entry name" value="Transglutaminase-like_sf"/>
</dbReference>
<organism evidence="2 3">
    <name type="scientific">Thelohanellus kitauei</name>
    <name type="common">Myxosporean</name>
    <dbReference type="NCBI Taxonomy" id="669202"/>
    <lineage>
        <taxon>Eukaryota</taxon>
        <taxon>Metazoa</taxon>
        <taxon>Cnidaria</taxon>
        <taxon>Myxozoa</taxon>
        <taxon>Myxosporea</taxon>
        <taxon>Bivalvulida</taxon>
        <taxon>Platysporina</taxon>
        <taxon>Myxobolidae</taxon>
        <taxon>Thelohanellus</taxon>
    </lineage>
</organism>
<evidence type="ECO:0000313" key="2">
    <source>
        <dbReference type="EMBL" id="KII63519.1"/>
    </source>
</evidence>
<dbReference type="GO" id="GO:0003810">
    <property type="term" value="F:protein-glutamine gamma-glutamyltransferase activity"/>
    <property type="evidence" value="ECO:0007669"/>
    <property type="project" value="TreeGrafter"/>
</dbReference>
<dbReference type="SUPFAM" id="SSF54001">
    <property type="entry name" value="Cysteine proteinases"/>
    <property type="match status" value="1"/>
</dbReference>
<reference evidence="2 3" key="1">
    <citation type="journal article" date="2014" name="Genome Biol. Evol.">
        <title>The genome of the myxosporean Thelohanellus kitauei shows adaptations to nutrient acquisition within its fish host.</title>
        <authorList>
            <person name="Yang Y."/>
            <person name="Xiong J."/>
            <person name="Zhou Z."/>
            <person name="Huo F."/>
            <person name="Miao W."/>
            <person name="Ran C."/>
            <person name="Liu Y."/>
            <person name="Zhang J."/>
            <person name="Feng J."/>
            <person name="Wang M."/>
            <person name="Wang M."/>
            <person name="Wang L."/>
            <person name="Yao B."/>
        </authorList>
    </citation>
    <scope>NUCLEOTIDE SEQUENCE [LARGE SCALE GENOMIC DNA]</scope>
    <source>
        <strain evidence="2">Wuqing</strain>
    </source>
</reference>
<keyword evidence="3" id="KW-1185">Reference proteome</keyword>
<dbReference type="PANTHER" id="PTHR11590">
    <property type="entry name" value="PROTEIN-GLUTAMINE GAMMA-GLUTAMYLTRANSFERASE"/>
    <property type="match status" value="1"/>
</dbReference>